<name>A0A7X5QQP1_9GAMM</name>
<dbReference type="Proteomes" id="UP000547931">
    <property type="component" value="Unassembled WGS sequence"/>
</dbReference>
<dbReference type="AlphaFoldDB" id="A0A7X5QQP1"/>
<organism evidence="1 2">
    <name type="scientific">Photorhabdus stackebrandtii</name>
    <dbReference type="NCBI Taxonomy" id="1123042"/>
    <lineage>
        <taxon>Bacteria</taxon>
        <taxon>Pseudomonadati</taxon>
        <taxon>Pseudomonadota</taxon>
        <taxon>Gammaproteobacteria</taxon>
        <taxon>Enterobacterales</taxon>
        <taxon>Morganellaceae</taxon>
        <taxon>Photorhabdus</taxon>
    </lineage>
</organism>
<keyword evidence="2" id="KW-1185">Reference proteome</keyword>
<evidence type="ECO:0000313" key="2">
    <source>
        <dbReference type="Proteomes" id="UP000547931"/>
    </source>
</evidence>
<accession>A0A7X5QQP1</accession>
<comment type="caution">
    <text evidence="1">The sequence shown here is derived from an EMBL/GenBank/DDBJ whole genome shotgun (WGS) entry which is preliminary data.</text>
</comment>
<feature type="non-terminal residue" evidence="1">
    <location>
        <position position="67"/>
    </location>
</feature>
<gene>
    <name evidence="1" type="ORF">C5470_21365</name>
</gene>
<protein>
    <submittedName>
        <fullName evidence="1">Uncharacterized protein</fullName>
    </submittedName>
</protein>
<reference evidence="1 2" key="1">
    <citation type="submission" date="2018-02" db="EMBL/GenBank/DDBJ databases">
        <authorList>
            <person name="Machado R.A."/>
        </authorList>
    </citation>
    <scope>NUCLEOTIDE SEQUENCE [LARGE SCALE GENOMIC DNA]</scope>
    <source>
        <strain evidence="1 2">DSM 23271</strain>
    </source>
</reference>
<evidence type="ECO:0000313" key="1">
    <source>
        <dbReference type="EMBL" id="NHB98724.1"/>
    </source>
</evidence>
<proteinExistence type="predicted"/>
<dbReference type="EMBL" id="PUJV01000061">
    <property type="protein sequence ID" value="NHB98724.1"/>
    <property type="molecule type" value="Genomic_DNA"/>
</dbReference>
<sequence length="67" mass="8099">MDIFNSLNQSFFETCEKIDKLWQKRRRTIDTKMVVLFLMKIITGKNKHGYGYIINEIWDSCIREKIP</sequence>